<evidence type="ECO:0000256" key="5">
    <source>
        <dbReference type="ARBA" id="ARBA00022842"/>
    </source>
</evidence>
<dbReference type="GO" id="GO:0046872">
    <property type="term" value="F:metal ion binding"/>
    <property type="evidence" value="ECO:0007669"/>
    <property type="project" value="UniProtKB-KW"/>
</dbReference>
<keyword evidence="2" id="KW-0808">Transferase</keyword>
<dbReference type="PANTHER" id="PTHR34047:SF7">
    <property type="entry name" value="RNA-DIRECTED DNA POLYMERASE"/>
    <property type="match status" value="1"/>
</dbReference>
<dbReference type="EC" id="2.7.7.49" evidence="1"/>
<protein>
    <recommendedName>
        <fullName evidence="1">RNA-directed DNA polymerase</fullName>
        <ecNumber evidence="1">2.7.7.49</ecNumber>
    </recommendedName>
</protein>
<keyword evidence="7" id="KW-0051">Antiviral defense</keyword>
<dbReference type="EMBL" id="QVIA01000008">
    <property type="protein sequence ID" value="RGC32589.1"/>
    <property type="molecule type" value="Genomic_DNA"/>
</dbReference>
<evidence type="ECO:0000259" key="10">
    <source>
        <dbReference type="PROSITE" id="PS50878"/>
    </source>
</evidence>
<dbReference type="InterPro" id="IPR043502">
    <property type="entry name" value="DNA/RNA_pol_sf"/>
</dbReference>
<organism evidence="11 12">
    <name type="scientific">Hungatella hathewayi</name>
    <dbReference type="NCBI Taxonomy" id="154046"/>
    <lineage>
        <taxon>Bacteria</taxon>
        <taxon>Bacillati</taxon>
        <taxon>Bacillota</taxon>
        <taxon>Clostridia</taxon>
        <taxon>Lachnospirales</taxon>
        <taxon>Lachnospiraceae</taxon>
        <taxon>Hungatella</taxon>
    </lineage>
</organism>
<evidence type="ECO:0000256" key="8">
    <source>
        <dbReference type="ARBA" id="ARBA00034120"/>
    </source>
</evidence>
<evidence type="ECO:0000256" key="4">
    <source>
        <dbReference type="ARBA" id="ARBA00022723"/>
    </source>
</evidence>
<gene>
    <name evidence="11" type="ORF">DWX41_08460</name>
</gene>
<accession>A0A3E2WX17</accession>
<evidence type="ECO:0000256" key="3">
    <source>
        <dbReference type="ARBA" id="ARBA00022695"/>
    </source>
</evidence>
<keyword evidence="4" id="KW-0479">Metal-binding</keyword>
<comment type="caution">
    <text evidence="11">The sequence shown here is derived from an EMBL/GenBank/DDBJ whole genome shotgun (WGS) entry which is preliminary data.</text>
</comment>
<evidence type="ECO:0000256" key="9">
    <source>
        <dbReference type="ARBA" id="ARBA00048173"/>
    </source>
</evidence>
<comment type="catalytic activity">
    <reaction evidence="9">
        <text>DNA(n) + a 2'-deoxyribonucleoside 5'-triphosphate = DNA(n+1) + diphosphate</text>
        <dbReference type="Rhea" id="RHEA:22508"/>
        <dbReference type="Rhea" id="RHEA-COMP:17339"/>
        <dbReference type="Rhea" id="RHEA-COMP:17340"/>
        <dbReference type="ChEBI" id="CHEBI:33019"/>
        <dbReference type="ChEBI" id="CHEBI:61560"/>
        <dbReference type="ChEBI" id="CHEBI:173112"/>
        <dbReference type="EC" id="2.7.7.49"/>
    </reaction>
</comment>
<dbReference type="GO" id="GO:0051607">
    <property type="term" value="P:defense response to virus"/>
    <property type="evidence" value="ECO:0007669"/>
    <property type="project" value="UniProtKB-KW"/>
</dbReference>
<dbReference type="GeneID" id="93335931"/>
<dbReference type="RefSeq" id="WP_025655850.1">
    <property type="nucleotide sequence ID" value="NZ_QVIA01000008.1"/>
</dbReference>
<feature type="domain" description="Reverse transcriptase" evidence="10">
    <location>
        <begin position="33"/>
        <end position="249"/>
    </location>
</feature>
<dbReference type="CDD" id="cd03487">
    <property type="entry name" value="RT_Bac_retron_II"/>
    <property type="match status" value="1"/>
</dbReference>
<dbReference type="GO" id="GO:0003723">
    <property type="term" value="F:RNA binding"/>
    <property type="evidence" value="ECO:0007669"/>
    <property type="project" value="InterPro"/>
</dbReference>
<dbReference type="InterPro" id="IPR000477">
    <property type="entry name" value="RT_dom"/>
</dbReference>
<dbReference type="InterPro" id="IPR000123">
    <property type="entry name" value="Reverse_transcriptase_msDNA"/>
</dbReference>
<proteinExistence type="inferred from homology"/>
<dbReference type="SUPFAM" id="SSF56672">
    <property type="entry name" value="DNA/RNA polymerases"/>
    <property type="match status" value="1"/>
</dbReference>
<name>A0A3E2WX17_9FIRM</name>
<dbReference type="PROSITE" id="PS50878">
    <property type="entry name" value="RT_POL"/>
    <property type="match status" value="1"/>
</dbReference>
<evidence type="ECO:0000313" key="12">
    <source>
        <dbReference type="Proteomes" id="UP000261111"/>
    </source>
</evidence>
<dbReference type="GO" id="GO:0003964">
    <property type="term" value="F:RNA-directed DNA polymerase activity"/>
    <property type="evidence" value="ECO:0007669"/>
    <property type="project" value="UniProtKB-KW"/>
</dbReference>
<dbReference type="InterPro" id="IPR051083">
    <property type="entry name" value="GrpII_Intron_Splice-Mob/Def"/>
</dbReference>
<dbReference type="InterPro" id="IPR043128">
    <property type="entry name" value="Rev_trsase/Diguanyl_cyclase"/>
</dbReference>
<keyword evidence="6 11" id="KW-0695">RNA-directed DNA polymerase</keyword>
<evidence type="ECO:0000256" key="7">
    <source>
        <dbReference type="ARBA" id="ARBA00023118"/>
    </source>
</evidence>
<reference evidence="11 12" key="1">
    <citation type="submission" date="2018-08" db="EMBL/GenBank/DDBJ databases">
        <title>A genome reference for cultivated species of the human gut microbiota.</title>
        <authorList>
            <person name="Zou Y."/>
            <person name="Xue W."/>
            <person name="Luo G."/>
        </authorList>
    </citation>
    <scope>NUCLEOTIDE SEQUENCE [LARGE SCALE GENOMIC DNA]</scope>
    <source>
        <strain evidence="11 12">AF19-21</strain>
    </source>
</reference>
<dbReference type="Pfam" id="PF00078">
    <property type="entry name" value="RVT_1"/>
    <property type="match status" value="1"/>
</dbReference>
<evidence type="ECO:0000256" key="6">
    <source>
        <dbReference type="ARBA" id="ARBA00022918"/>
    </source>
</evidence>
<dbReference type="Gene3D" id="3.30.70.270">
    <property type="match status" value="1"/>
</dbReference>
<keyword evidence="3" id="KW-0548">Nucleotidyltransferase</keyword>
<keyword evidence="5" id="KW-0460">Magnesium</keyword>
<evidence type="ECO:0000256" key="1">
    <source>
        <dbReference type="ARBA" id="ARBA00012493"/>
    </source>
</evidence>
<sequence>MKKYSNKTVIESLELPMLTCFDDLVKELSLSVKLVYWLTKQGAEGRYKTFFIGKKDGDKRKINAPSLALKIVQRWVLENILYKIKTSQYSYGFTKGKRKGSPLVYCAEKHKNNLYVLKLDLKNFYPSIKREKVYYAFLNIGYNADVSNMLTNICVVDDELPQGAVTSPYLANLICRKLDLRIAGYCNKRNIVYTRYADDLAFSCDDRELLRKIYGMVKKIVEDEGFCLNPKKTVFMTPKNHKEVLGVTINDSLLKAPKEIKRSIRAMIHYEVATGDYTMNDKIRGYIAYVDSIEKNYKNKCISYLQKLSESTLCLFPDIVKAYNGNKIYKELPDMKEKRATDFVELEEADDFSNMIYYEHEEYLISKGLLDKKEDVTDLDEPFL</sequence>
<dbReference type="AlphaFoldDB" id="A0A3E2WX17"/>
<dbReference type="NCBIfam" id="NF038233">
    <property type="entry name" value="retron_St85_RT"/>
    <property type="match status" value="1"/>
</dbReference>
<dbReference type="PRINTS" id="PR00866">
    <property type="entry name" value="RNADNAPOLMS"/>
</dbReference>
<dbReference type="PANTHER" id="PTHR34047">
    <property type="entry name" value="NUCLEAR INTRON MATURASE 1, MITOCHONDRIAL-RELATED"/>
    <property type="match status" value="1"/>
</dbReference>
<evidence type="ECO:0000313" key="11">
    <source>
        <dbReference type="EMBL" id="RGC32589.1"/>
    </source>
</evidence>
<dbReference type="Proteomes" id="UP000261111">
    <property type="component" value="Unassembled WGS sequence"/>
</dbReference>
<comment type="similarity">
    <text evidence="8">Belongs to the bacterial reverse transcriptase family.</text>
</comment>
<evidence type="ECO:0000256" key="2">
    <source>
        <dbReference type="ARBA" id="ARBA00022679"/>
    </source>
</evidence>